<evidence type="ECO:0000313" key="2">
    <source>
        <dbReference type="EMBL" id="CEK98606.1"/>
    </source>
</evidence>
<reference evidence="2" key="1">
    <citation type="submission" date="2014-12" db="EMBL/GenBank/DDBJ databases">
        <title>Insight into the proteome of Arion vulgaris.</title>
        <authorList>
            <person name="Aradska J."/>
            <person name="Bulat T."/>
            <person name="Smidak R."/>
            <person name="Sarate P."/>
            <person name="Gangsoo J."/>
            <person name="Sialana F."/>
            <person name="Bilban M."/>
            <person name="Lubec G."/>
        </authorList>
    </citation>
    <scope>NUCLEOTIDE SEQUENCE</scope>
    <source>
        <tissue evidence="2">Skin</tissue>
    </source>
</reference>
<organism evidence="2">
    <name type="scientific">Arion vulgaris</name>
    <dbReference type="NCBI Taxonomy" id="1028688"/>
    <lineage>
        <taxon>Eukaryota</taxon>
        <taxon>Metazoa</taxon>
        <taxon>Spiralia</taxon>
        <taxon>Lophotrochozoa</taxon>
        <taxon>Mollusca</taxon>
        <taxon>Gastropoda</taxon>
        <taxon>Heterobranchia</taxon>
        <taxon>Euthyneura</taxon>
        <taxon>Panpulmonata</taxon>
        <taxon>Eupulmonata</taxon>
        <taxon>Stylommatophora</taxon>
        <taxon>Helicina</taxon>
        <taxon>Arionoidea</taxon>
        <taxon>Arionidae</taxon>
        <taxon>Arion</taxon>
    </lineage>
</organism>
<sequence>RRSSSNRSATQGAEARGNSTETDGRNIAPPRQGTNRPLSQIHMQPRSPVSNSQKIRLPTEFNEEELPPYEA</sequence>
<evidence type="ECO:0000256" key="1">
    <source>
        <dbReference type="SAM" id="MobiDB-lite"/>
    </source>
</evidence>
<accession>A0A0B7C1V5</accession>
<dbReference type="AlphaFoldDB" id="A0A0B7C1V5"/>
<feature type="region of interest" description="Disordered" evidence="1">
    <location>
        <begin position="1"/>
        <end position="71"/>
    </location>
</feature>
<dbReference type="EMBL" id="HACG01051735">
    <property type="protein sequence ID" value="CEK98606.1"/>
    <property type="molecule type" value="Transcribed_RNA"/>
</dbReference>
<feature type="compositionally biased region" description="Polar residues" evidence="1">
    <location>
        <begin position="1"/>
        <end position="21"/>
    </location>
</feature>
<feature type="compositionally biased region" description="Acidic residues" evidence="1">
    <location>
        <begin position="61"/>
        <end position="71"/>
    </location>
</feature>
<protein>
    <submittedName>
        <fullName evidence="2">Uncharacterized protein</fullName>
    </submittedName>
</protein>
<feature type="non-terminal residue" evidence="2">
    <location>
        <position position="71"/>
    </location>
</feature>
<feature type="compositionally biased region" description="Polar residues" evidence="1">
    <location>
        <begin position="32"/>
        <end position="54"/>
    </location>
</feature>
<feature type="non-terminal residue" evidence="2">
    <location>
        <position position="1"/>
    </location>
</feature>
<name>A0A0B7C1V5_9EUPU</name>
<proteinExistence type="predicted"/>
<gene>
    <name evidence="2" type="primary">ORF219137</name>
</gene>